<comment type="caution">
    <text evidence="1">The sequence shown here is derived from an EMBL/GenBank/DDBJ whole genome shotgun (WGS) entry which is preliminary data.</text>
</comment>
<accession>A0A919BU25</accession>
<evidence type="ECO:0000313" key="1">
    <source>
        <dbReference type="EMBL" id="GHG15955.1"/>
    </source>
</evidence>
<dbReference type="Proteomes" id="UP000632849">
    <property type="component" value="Unassembled WGS sequence"/>
</dbReference>
<organism evidence="1 2">
    <name type="scientific">Streptomyces filamentosus</name>
    <name type="common">Streptomyces roseosporus</name>
    <dbReference type="NCBI Taxonomy" id="67294"/>
    <lineage>
        <taxon>Bacteria</taxon>
        <taxon>Bacillati</taxon>
        <taxon>Actinomycetota</taxon>
        <taxon>Actinomycetes</taxon>
        <taxon>Kitasatosporales</taxon>
        <taxon>Streptomycetaceae</taxon>
        <taxon>Streptomyces</taxon>
    </lineage>
</organism>
<dbReference type="InterPro" id="IPR009784">
    <property type="entry name" value="DUF1349"/>
</dbReference>
<proteinExistence type="predicted"/>
<protein>
    <recommendedName>
        <fullName evidence="3">DUF1349 domain-containing protein</fullName>
    </recommendedName>
</protein>
<dbReference type="Pfam" id="PF07081">
    <property type="entry name" value="DUF1349"/>
    <property type="match status" value="1"/>
</dbReference>
<dbReference type="PANTHER" id="PTHR35332:SF2">
    <property type="entry name" value="REGULATION OF ENOLASE PROTEIN 1"/>
    <property type="match status" value="1"/>
</dbReference>
<gene>
    <name evidence="1" type="ORF">GCM10017667_57070</name>
</gene>
<dbReference type="SUPFAM" id="SSF49899">
    <property type="entry name" value="Concanavalin A-like lectins/glucanases"/>
    <property type="match status" value="1"/>
</dbReference>
<dbReference type="InterPro" id="IPR013320">
    <property type="entry name" value="ConA-like_dom_sf"/>
</dbReference>
<keyword evidence="2" id="KW-1185">Reference proteome</keyword>
<evidence type="ECO:0000313" key="2">
    <source>
        <dbReference type="Proteomes" id="UP000632849"/>
    </source>
</evidence>
<dbReference type="PANTHER" id="PTHR35332">
    <property type="entry name" value="REGULATION OF ENOLASE PROTEIN 1"/>
    <property type="match status" value="1"/>
</dbReference>
<dbReference type="Gene3D" id="2.60.120.200">
    <property type="match status" value="1"/>
</dbReference>
<name>A0A919BU25_STRFL</name>
<reference evidence="1" key="2">
    <citation type="submission" date="2020-09" db="EMBL/GenBank/DDBJ databases">
        <authorList>
            <person name="Sun Q."/>
            <person name="Ohkuma M."/>
        </authorList>
    </citation>
    <scope>NUCLEOTIDE SEQUENCE</scope>
    <source>
        <strain evidence="1">JCM 4122</strain>
    </source>
</reference>
<dbReference type="RefSeq" id="WP_150227918.1">
    <property type="nucleotide sequence ID" value="NZ_BNBE01000003.1"/>
</dbReference>
<reference evidence="1" key="1">
    <citation type="journal article" date="2014" name="Int. J. Syst. Evol. Microbiol.">
        <title>Complete genome sequence of Corynebacterium casei LMG S-19264T (=DSM 44701T), isolated from a smear-ripened cheese.</title>
        <authorList>
            <consortium name="US DOE Joint Genome Institute (JGI-PGF)"/>
            <person name="Walter F."/>
            <person name="Albersmeier A."/>
            <person name="Kalinowski J."/>
            <person name="Ruckert C."/>
        </authorList>
    </citation>
    <scope>NUCLEOTIDE SEQUENCE</scope>
    <source>
        <strain evidence="1">JCM 4122</strain>
    </source>
</reference>
<sequence length="203" mass="21385">MPLDSSPSLPLPLGLEWVTAPASWGFADDVLTVTAGARTDLFTDPLDGGERRDAAVALAVPPGGDWQFAARLRVGFADAWDAGGLLVHAGDGHWAKLTFERAPDGAPGVYSVVTRGRSDDAIAGPVAEEALWLRISRTGARFAFHSSLDGRSWSLVRQFALDAPAGAVRVGVIAQSPVGEGCRADFDGLRLSPTTLPHLFDGR</sequence>
<evidence type="ECO:0008006" key="3">
    <source>
        <dbReference type="Google" id="ProtNLM"/>
    </source>
</evidence>
<dbReference type="GeneID" id="95658985"/>
<dbReference type="AlphaFoldDB" id="A0A919BU25"/>
<dbReference type="EMBL" id="BNBE01000003">
    <property type="protein sequence ID" value="GHG15955.1"/>
    <property type="molecule type" value="Genomic_DNA"/>
</dbReference>